<feature type="domain" description="Cytochrome c-552/4" evidence="4">
    <location>
        <begin position="164"/>
        <end position="203"/>
    </location>
</feature>
<evidence type="ECO:0000256" key="2">
    <source>
        <dbReference type="SAM" id="SignalP"/>
    </source>
</evidence>
<evidence type="ECO:0000313" key="6">
    <source>
        <dbReference type="Proteomes" id="UP000705379"/>
    </source>
</evidence>
<dbReference type="SUPFAM" id="SSF48452">
    <property type="entry name" value="TPR-like"/>
    <property type="match status" value="1"/>
</dbReference>
<dbReference type="Pfam" id="PF09699">
    <property type="entry name" value="Paired_CXXCH_1"/>
    <property type="match status" value="1"/>
</dbReference>
<evidence type="ECO:0000259" key="4">
    <source>
        <dbReference type="Pfam" id="PF13435"/>
    </source>
</evidence>
<sequence>MQKFWIPLVLWPLVLLLSGPNTLAQGGPEYVGSQTCQSCHDGAYDAWSGSHHAQAWMEPSETTVSGDFNDAVFEHQGRKTRFYVEDGRYFIETTDVSDGPKVLEVTGVGGIAPLQQYLIETEPGRQQSLDIAWDQEKKRWYHLYPDQKLPPNDAFHWSGPYKNWNARCAECHATGFEKNYQPRERRYQSTQAEIGVGCEACHGPAEAHLKWAQAPQSYASSPFPGTNEAGLLVSFSENAAETEIQQCAGCHSRREPFQGGNPMPGSPYHDNYRLSLLRDGLYHADGQILDEVYVYGSFLQSRMYDKGVRCSDCHEPHSASLKAAGNAICTQCHSEAGNSRFSSLETKSYDDPSHHFHETGSEGAQCKSCHMIERTYMGIDGRRDHSFRVPRPDLSVSLGTPNACSDCHADKTASWAAAVLEEKFPQSSHRGPHFAEVFSAARKAPEGFEDDLLEIALHAEFPGIVRASAIDLLRTRATPSVLAKLEPLKTDENTIVREAVVSLQSQRPADERFAAVADALKDPVRSVRIAAARQIIGAPPVGVDESTQRSAQTANREWQAALIAKLDFPETHTVIGGTALALRNPQAAVRAFQEATNLDAQLIDGWVMQIRIHMALRDFAAAQFTLQKALGANPTDPVLLDFKRQFTQQ</sequence>
<feature type="domain" description="Doubled CXXCH motif" evidence="3">
    <location>
        <begin position="309"/>
        <end position="336"/>
    </location>
</feature>
<proteinExistence type="predicted"/>
<dbReference type="GO" id="GO:0016491">
    <property type="term" value="F:oxidoreductase activity"/>
    <property type="evidence" value="ECO:0007669"/>
    <property type="project" value="TreeGrafter"/>
</dbReference>
<dbReference type="EMBL" id="QTKU01000004">
    <property type="protein sequence ID" value="MBS8261819.1"/>
    <property type="molecule type" value="Genomic_DNA"/>
</dbReference>
<reference evidence="5" key="1">
    <citation type="submission" date="2018-08" db="EMBL/GenBank/DDBJ databases">
        <authorList>
            <person name="Jin W."/>
            <person name="Wang H."/>
            <person name="Yang Y."/>
            <person name="Li M."/>
            <person name="Liu J."/>
        </authorList>
    </citation>
    <scope>NUCLEOTIDE SEQUENCE</scope>
    <source>
        <strain evidence="5">AESS21</strain>
    </source>
</reference>
<evidence type="ECO:0000256" key="1">
    <source>
        <dbReference type="ARBA" id="ARBA00022729"/>
    </source>
</evidence>
<dbReference type="InterPro" id="IPR011990">
    <property type="entry name" value="TPR-like_helical_dom_sf"/>
</dbReference>
<dbReference type="Gene3D" id="1.10.1130.10">
    <property type="entry name" value="Flavocytochrome C3, Chain A"/>
    <property type="match status" value="3"/>
</dbReference>
<dbReference type="Gene3D" id="1.25.40.10">
    <property type="entry name" value="Tetratricopeptide repeat domain"/>
    <property type="match status" value="1"/>
</dbReference>
<keyword evidence="1 2" id="KW-0732">Signal</keyword>
<dbReference type="PANTHER" id="PTHR35038:SF8">
    <property type="entry name" value="C-TYPE POLYHEME CYTOCHROME OMCC"/>
    <property type="match status" value="1"/>
</dbReference>
<dbReference type="SUPFAM" id="SSF48371">
    <property type="entry name" value="ARM repeat"/>
    <property type="match status" value="1"/>
</dbReference>
<feature type="chain" id="PRO_5037789169" evidence="2">
    <location>
        <begin position="25"/>
        <end position="649"/>
    </location>
</feature>
<dbReference type="Pfam" id="PF13435">
    <property type="entry name" value="Cytochrome_C554"/>
    <property type="match status" value="2"/>
</dbReference>
<feature type="signal peptide" evidence="2">
    <location>
        <begin position="1"/>
        <end position="24"/>
    </location>
</feature>
<name>A0A944GTT9_9HYPH</name>
<dbReference type="InterPro" id="IPR036280">
    <property type="entry name" value="Multihaem_cyt_sf"/>
</dbReference>
<reference evidence="5" key="2">
    <citation type="journal article" date="2021" name="Microorganisms">
        <title>Bacterial Dimethylsulfoniopropionate Biosynthesis in the East China Sea.</title>
        <authorList>
            <person name="Liu J."/>
            <person name="Zhang Y."/>
            <person name="Liu J."/>
            <person name="Zhong H."/>
            <person name="Williams B.T."/>
            <person name="Zheng Y."/>
            <person name="Curson A.R.J."/>
            <person name="Sun C."/>
            <person name="Sun H."/>
            <person name="Song D."/>
            <person name="Wagner Mackenzie B."/>
            <person name="Bermejo Martinez A."/>
            <person name="Todd J.D."/>
            <person name="Zhang X.H."/>
        </authorList>
    </citation>
    <scope>NUCLEOTIDE SEQUENCE</scope>
    <source>
        <strain evidence="5">AESS21</strain>
    </source>
</reference>
<dbReference type="InterPro" id="IPR051829">
    <property type="entry name" value="Multiheme_Cytochr_ET"/>
</dbReference>
<dbReference type="InterPro" id="IPR016024">
    <property type="entry name" value="ARM-type_fold"/>
</dbReference>
<feature type="domain" description="Cytochrome c-552/4" evidence="4">
    <location>
        <begin position="35"/>
        <end position="59"/>
    </location>
</feature>
<dbReference type="SUPFAM" id="SSF48695">
    <property type="entry name" value="Multiheme cytochromes"/>
    <property type="match status" value="1"/>
</dbReference>
<dbReference type="InterPro" id="IPR023155">
    <property type="entry name" value="Cyt_c-552/4"/>
</dbReference>
<organism evidence="5 6">
    <name type="scientific">Roseibium polysiphoniae</name>
    <dbReference type="NCBI Taxonomy" id="2571221"/>
    <lineage>
        <taxon>Bacteria</taxon>
        <taxon>Pseudomonadati</taxon>
        <taxon>Pseudomonadota</taxon>
        <taxon>Alphaproteobacteria</taxon>
        <taxon>Hyphomicrobiales</taxon>
        <taxon>Stappiaceae</taxon>
        <taxon>Roseibium</taxon>
    </lineage>
</organism>
<accession>A0A944GTT9</accession>
<evidence type="ECO:0000259" key="3">
    <source>
        <dbReference type="Pfam" id="PF09699"/>
    </source>
</evidence>
<comment type="caution">
    <text evidence="5">The sequence shown here is derived from an EMBL/GenBank/DDBJ whole genome shotgun (WGS) entry which is preliminary data.</text>
</comment>
<dbReference type="PANTHER" id="PTHR35038">
    <property type="entry name" value="DISSIMILATORY SULFITE REDUCTASE SIRA"/>
    <property type="match status" value="1"/>
</dbReference>
<gene>
    <name evidence="5" type="ORF">DYI23_16445</name>
</gene>
<dbReference type="AlphaFoldDB" id="A0A944GTT9"/>
<evidence type="ECO:0000313" key="5">
    <source>
        <dbReference type="EMBL" id="MBS8261819.1"/>
    </source>
</evidence>
<dbReference type="InterPro" id="IPR010177">
    <property type="entry name" value="Paired_CXXCH_1"/>
</dbReference>
<protein>
    <submittedName>
        <fullName evidence="5">Uncharacterized protein</fullName>
    </submittedName>
</protein>
<dbReference type="Proteomes" id="UP000705379">
    <property type="component" value="Unassembled WGS sequence"/>
</dbReference>